<sequence length="99" mass="11815">MRQICYYLALLNFIDGLLTFIGLKLNLISEVNIVMKMVYEADPIYFLLLKFFLSILLFTLSYYQKVPNHKGIKMISFVGAFLYTVVMFIHFYWVIDFIY</sequence>
<proteinExistence type="predicted"/>
<dbReference type="AlphaFoldDB" id="A0A5C6W658"/>
<dbReference type="InterPro" id="IPR043717">
    <property type="entry name" value="DUF5658"/>
</dbReference>
<feature type="domain" description="DUF5658" evidence="2">
    <location>
        <begin position="7"/>
        <end position="95"/>
    </location>
</feature>
<gene>
    <name evidence="3" type="ORF">FS935_04645</name>
</gene>
<comment type="caution">
    <text evidence="3">The sequence shown here is derived from an EMBL/GenBank/DDBJ whole genome shotgun (WGS) entry which is preliminary data.</text>
</comment>
<keyword evidence="4" id="KW-1185">Reference proteome</keyword>
<keyword evidence="1" id="KW-1133">Transmembrane helix</keyword>
<dbReference type="RefSeq" id="WP_146946390.1">
    <property type="nucleotide sequence ID" value="NZ_VOQF01000002.1"/>
</dbReference>
<evidence type="ECO:0000259" key="2">
    <source>
        <dbReference type="Pfam" id="PF18902"/>
    </source>
</evidence>
<feature type="transmembrane region" description="Helical" evidence="1">
    <location>
        <begin position="43"/>
        <end position="63"/>
    </location>
</feature>
<name>A0A5C6W658_9BACI</name>
<protein>
    <recommendedName>
        <fullName evidence="2">DUF5658 domain-containing protein</fullName>
    </recommendedName>
</protein>
<evidence type="ECO:0000313" key="3">
    <source>
        <dbReference type="EMBL" id="TXC92347.1"/>
    </source>
</evidence>
<evidence type="ECO:0000313" key="4">
    <source>
        <dbReference type="Proteomes" id="UP000321363"/>
    </source>
</evidence>
<organism evidence="3 4">
    <name type="scientific">Metabacillus litoralis</name>
    <dbReference type="NCBI Taxonomy" id="152268"/>
    <lineage>
        <taxon>Bacteria</taxon>
        <taxon>Bacillati</taxon>
        <taxon>Bacillota</taxon>
        <taxon>Bacilli</taxon>
        <taxon>Bacillales</taxon>
        <taxon>Bacillaceae</taxon>
        <taxon>Metabacillus</taxon>
    </lineage>
</organism>
<feature type="transmembrane region" description="Helical" evidence="1">
    <location>
        <begin position="75"/>
        <end position="95"/>
    </location>
</feature>
<reference evidence="3 4" key="1">
    <citation type="journal article" date="2005" name="Int. J. Syst. Evol. Microbiol.">
        <title>Bacillus litoralis sp. nov., isolated from a tidal flat of the Yellow Sea in Korea.</title>
        <authorList>
            <person name="Yoon J.H."/>
            <person name="Oh T.K."/>
        </authorList>
    </citation>
    <scope>NUCLEOTIDE SEQUENCE [LARGE SCALE GENOMIC DNA]</scope>
    <source>
        <strain evidence="3 4">SW-211</strain>
    </source>
</reference>
<dbReference type="OrthoDB" id="2084666at2"/>
<dbReference type="EMBL" id="VOQF01000002">
    <property type="protein sequence ID" value="TXC92347.1"/>
    <property type="molecule type" value="Genomic_DNA"/>
</dbReference>
<keyword evidence="1" id="KW-0472">Membrane</keyword>
<feature type="transmembrane region" description="Helical" evidence="1">
    <location>
        <begin position="5"/>
        <end position="23"/>
    </location>
</feature>
<dbReference type="Proteomes" id="UP000321363">
    <property type="component" value="Unassembled WGS sequence"/>
</dbReference>
<evidence type="ECO:0000256" key="1">
    <source>
        <dbReference type="SAM" id="Phobius"/>
    </source>
</evidence>
<accession>A0A5C6W658</accession>
<dbReference type="Pfam" id="PF18902">
    <property type="entry name" value="DUF5658"/>
    <property type="match status" value="1"/>
</dbReference>
<keyword evidence="1" id="KW-0812">Transmembrane</keyword>